<dbReference type="PANTHER" id="PTHR33619">
    <property type="entry name" value="POLYSACCHARIDE EXPORT PROTEIN GFCE-RELATED"/>
    <property type="match status" value="1"/>
</dbReference>
<dbReference type="EMBL" id="JBHLTM010000019">
    <property type="protein sequence ID" value="MFC0683943.1"/>
    <property type="molecule type" value="Genomic_DNA"/>
</dbReference>
<evidence type="ECO:0000313" key="5">
    <source>
        <dbReference type="EMBL" id="MFC0683943.1"/>
    </source>
</evidence>
<dbReference type="InterPro" id="IPR003715">
    <property type="entry name" value="Poly_export_N"/>
</dbReference>
<feature type="domain" description="Soluble ligand binding" evidence="4">
    <location>
        <begin position="548"/>
        <end position="597"/>
    </location>
</feature>
<name>A0ABV6S3Y8_9SPHN</name>
<evidence type="ECO:0000256" key="2">
    <source>
        <dbReference type="SAM" id="SignalP"/>
    </source>
</evidence>
<feature type="domain" description="Soluble ligand binding" evidence="4">
    <location>
        <begin position="411"/>
        <end position="446"/>
    </location>
</feature>
<accession>A0ABV6S3Y8</accession>
<comment type="caution">
    <text evidence="5">The sequence shown here is derived from an EMBL/GenBank/DDBJ whole genome shotgun (WGS) entry which is preliminary data.</text>
</comment>
<feature type="signal peptide" evidence="2">
    <location>
        <begin position="1"/>
        <end position="26"/>
    </location>
</feature>
<dbReference type="RefSeq" id="WP_267223284.1">
    <property type="nucleotide sequence ID" value="NZ_JAPCWC010000021.1"/>
</dbReference>
<feature type="domain" description="Soluble ligand binding" evidence="4">
    <location>
        <begin position="238"/>
        <end position="287"/>
    </location>
</feature>
<feature type="domain" description="Polysaccharide export protein N-terminal" evidence="3">
    <location>
        <begin position="157"/>
        <end position="231"/>
    </location>
</feature>
<feature type="chain" id="PRO_5045769580" evidence="2">
    <location>
        <begin position="27"/>
        <end position="652"/>
    </location>
</feature>
<dbReference type="SUPFAM" id="SSF142984">
    <property type="entry name" value="Nqo1 middle domain-like"/>
    <property type="match status" value="1"/>
</dbReference>
<dbReference type="PANTHER" id="PTHR33619:SF3">
    <property type="entry name" value="POLYSACCHARIDE EXPORT PROTEIN GFCE-RELATED"/>
    <property type="match status" value="1"/>
</dbReference>
<gene>
    <name evidence="5" type="ORF">ACFFF8_05000</name>
</gene>
<dbReference type="Pfam" id="PF10531">
    <property type="entry name" value="SLBB"/>
    <property type="match status" value="4"/>
</dbReference>
<sequence>MRPLHRDWRAGGLALAALLAAQPTVAAWAQTTQAATSVPSGSPLDSDLGTYGVGSGAIDTMRLRRSDMVMPQATGESQQSPQWHPDSIGSASLRSYGRDELLRAEPGLDAARRMKAPPKPGEFEDFVQTLVGRKLERYGADLLLPSSREFALPATATVPPDYLINVGDVIAISLKGSIEGSVERRVDSSGNIVLAQVGPVHLAGVRFADVKDRISAAIGTSYRDYGVAVELKDMAGVRVYVTGFANNPGQFTVNSLSTMASAVFQAGGPTAGGSFRRIVLYRDGRVAGELDLYDLLRGGNRVGDAVLRNEDVLFIPPAGEQVAVIGSVQHEAIYEMKPGETVEQALAVAGGPNTLADGSRLILYRNVPGTPPGPHEVSRQAAATMAVEPADILQVLSGASLVQPMDRQSVVVRIEGEVAHPGNYFVAPGTPMEQVLAMAGGLTARAFPFGARFERQSVRQQQRQGFEEAVDQLELTIASAPLTADGMGSSDRSTAELASARAVLDKLREAQPDGRVVLDIGPLDSALPGAIQLENNDRIYIPPRATTVGVFGAVYRPSSFLISGEPVRVKDYIQQAGGPQRAADLSHAFVVRANGQVLTRKAGGMDERALPGDVIFVPVKTSNSSFWSKLRDISTVVFQLGITGAAVAALAN</sequence>
<dbReference type="InterPro" id="IPR049712">
    <property type="entry name" value="Poly_export"/>
</dbReference>
<proteinExistence type="predicted"/>
<dbReference type="InterPro" id="IPR019554">
    <property type="entry name" value="Soluble_ligand-bd"/>
</dbReference>
<feature type="domain" description="Soluble ligand binding" evidence="4">
    <location>
        <begin position="322"/>
        <end position="369"/>
    </location>
</feature>
<evidence type="ECO:0000259" key="3">
    <source>
        <dbReference type="Pfam" id="PF02563"/>
    </source>
</evidence>
<dbReference type="Proteomes" id="UP001589858">
    <property type="component" value="Unassembled WGS sequence"/>
</dbReference>
<reference evidence="5 6" key="1">
    <citation type="submission" date="2024-09" db="EMBL/GenBank/DDBJ databases">
        <authorList>
            <person name="Sun Q."/>
            <person name="Mori K."/>
        </authorList>
    </citation>
    <scope>NUCLEOTIDE SEQUENCE [LARGE SCALE GENOMIC DNA]</scope>
    <source>
        <strain evidence="5 6">CICC 11035S</strain>
    </source>
</reference>
<keyword evidence="1 2" id="KW-0732">Signal</keyword>
<dbReference type="Pfam" id="PF02563">
    <property type="entry name" value="Poly_export"/>
    <property type="match status" value="1"/>
</dbReference>
<evidence type="ECO:0000256" key="1">
    <source>
        <dbReference type="ARBA" id="ARBA00022729"/>
    </source>
</evidence>
<keyword evidence="6" id="KW-1185">Reference proteome</keyword>
<protein>
    <submittedName>
        <fullName evidence="5">SLBB domain-containing protein</fullName>
    </submittedName>
</protein>
<evidence type="ECO:0000313" key="6">
    <source>
        <dbReference type="Proteomes" id="UP001589858"/>
    </source>
</evidence>
<evidence type="ECO:0000259" key="4">
    <source>
        <dbReference type="Pfam" id="PF10531"/>
    </source>
</evidence>
<organism evidence="5 6">
    <name type="scientific">Novosphingobium clariflavum</name>
    <dbReference type="NCBI Taxonomy" id="2029884"/>
    <lineage>
        <taxon>Bacteria</taxon>
        <taxon>Pseudomonadati</taxon>
        <taxon>Pseudomonadota</taxon>
        <taxon>Alphaproteobacteria</taxon>
        <taxon>Sphingomonadales</taxon>
        <taxon>Sphingomonadaceae</taxon>
        <taxon>Novosphingobium</taxon>
    </lineage>
</organism>
<dbReference type="Gene3D" id="3.10.560.10">
    <property type="entry name" value="Outer membrane lipoprotein wza domain like"/>
    <property type="match status" value="4"/>
</dbReference>